<comment type="caution">
    <text evidence="1">The sequence shown here is derived from an EMBL/GenBank/DDBJ whole genome shotgun (WGS) entry which is preliminary data.</text>
</comment>
<protein>
    <submittedName>
        <fullName evidence="1">Uncharacterized protein</fullName>
    </submittedName>
</protein>
<sequence length="186" mass="21531">MTFWYNAIAPFTPQYHAHGHSWDDYAAWYGLHHLKEMVSLDALLNPSVVEPDYKSSEDWTYIVCDGVWLTGFYSSIDYVLQRTKSIHYQLIAVVKEPTEACHQVPLDGFEFIGYDLLDDAYSISTLTNCTGMASTLMPDDFNERGLLRDYNRAILTQKEFIELNPNEPHSRCYVMAVWRQKIEISS</sequence>
<organism evidence="1 2">
    <name type="scientific">Runella defluvii</name>
    <dbReference type="NCBI Taxonomy" id="370973"/>
    <lineage>
        <taxon>Bacteria</taxon>
        <taxon>Pseudomonadati</taxon>
        <taxon>Bacteroidota</taxon>
        <taxon>Cytophagia</taxon>
        <taxon>Cytophagales</taxon>
        <taxon>Spirosomataceae</taxon>
        <taxon>Runella</taxon>
    </lineage>
</organism>
<accession>A0A7W5ZK09</accession>
<gene>
    <name evidence="1" type="ORF">FHS57_002259</name>
</gene>
<evidence type="ECO:0000313" key="2">
    <source>
        <dbReference type="Proteomes" id="UP000541352"/>
    </source>
</evidence>
<name>A0A7W5ZK09_9BACT</name>
<proteinExistence type="predicted"/>
<keyword evidence="2" id="KW-1185">Reference proteome</keyword>
<dbReference type="RefSeq" id="WP_183973532.1">
    <property type="nucleotide sequence ID" value="NZ_JACIBY010000004.1"/>
</dbReference>
<dbReference type="EMBL" id="JACIBY010000004">
    <property type="protein sequence ID" value="MBB3838254.1"/>
    <property type="molecule type" value="Genomic_DNA"/>
</dbReference>
<evidence type="ECO:0000313" key="1">
    <source>
        <dbReference type="EMBL" id="MBB3838254.1"/>
    </source>
</evidence>
<dbReference type="Proteomes" id="UP000541352">
    <property type="component" value="Unassembled WGS sequence"/>
</dbReference>
<reference evidence="1 2" key="1">
    <citation type="submission" date="2020-08" db="EMBL/GenBank/DDBJ databases">
        <title>Genomic Encyclopedia of Type Strains, Phase IV (KMG-IV): sequencing the most valuable type-strain genomes for metagenomic binning, comparative biology and taxonomic classification.</title>
        <authorList>
            <person name="Goeker M."/>
        </authorList>
    </citation>
    <scope>NUCLEOTIDE SEQUENCE [LARGE SCALE GENOMIC DNA]</scope>
    <source>
        <strain evidence="1 2">DSM 17976</strain>
    </source>
</reference>
<dbReference type="AlphaFoldDB" id="A0A7W5ZK09"/>